<evidence type="ECO:0000313" key="3">
    <source>
        <dbReference type="Proteomes" id="UP000238642"/>
    </source>
</evidence>
<gene>
    <name evidence="2" type="ORF">C5749_01690</name>
</gene>
<organism evidence="2 3">
    <name type="scientific">Sphingobacterium gobiense</name>
    <dbReference type="NCBI Taxonomy" id="1382456"/>
    <lineage>
        <taxon>Bacteria</taxon>
        <taxon>Pseudomonadati</taxon>
        <taxon>Bacteroidota</taxon>
        <taxon>Sphingobacteriia</taxon>
        <taxon>Sphingobacteriales</taxon>
        <taxon>Sphingobacteriaceae</taxon>
        <taxon>Sphingobacterium</taxon>
    </lineage>
</organism>
<accession>A0A2S9JS41</accession>
<dbReference type="OrthoDB" id="7107971at2"/>
<dbReference type="Pfam" id="PF20731">
    <property type="entry name" value="RE_NgoFVII_C"/>
    <property type="match status" value="1"/>
</dbReference>
<dbReference type="InterPro" id="IPR048923">
    <property type="entry name" value="RE_NgoFVII_C"/>
</dbReference>
<evidence type="ECO:0000313" key="2">
    <source>
        <dbReference type="EMBL" id="PRD56028.1"/>
    </source>
</evidence>
<reference evidence="2 3" key="1">
    <citation type="submission" date="2018-02" db="EMBL/GenBank/DDBJ databases">
        <title>The draft genome of Sphingobacterium gobiense H7.</title>
        <authorList>
            <person name="Li L."/>
            <person name="Liu L."/>
            <person name="Zhang X."/>
            <person name="Wang T."/>
            <person name="Liang L."/>
        </authorList>
    </citation>
    <scope>NUCLEOTIDE SEQUENCE [LARGE SCALE GENOMIC DNA]</scope>
    <source>
        <strain evidence="2 3">ACCC 05757</strain>
    </source>
</reference>
<feature type="domain" description="Restriction endonuclease type II NgoFVII C-terminal B3-like DNA-binding" evidence="1">
    <location>
        <begin position="3"/>
        <end position="130"/>
    </location>
</feature>
<dbReference type="EMBL" id="PVBS01000001">
    <property type="protein sequence ID" value="PRD56028.1"/>
    <property type="molecule type" value="Genomic_DNA"/>
</dbReference>
<protein>
    <recommendedName>
        <fullName evidence="1">Restriction endonuclease type II NgoFVII C-terminal B3-like DNA-binding domain-containing protein</fullName>
    </recommendedName>
</protein>
<name>A0A2S9JS41_9SPHI</name>
<dbReference type="AlphaFoldDB" id="A0A2S9JS41"/>
<keyword evidence="3" id="KW-1185">Reference proteome</keyword>
<sequence length="140" mass="15848">MAELTLLTANGRMHSTGGLNWGSNALNHTRPYDSYIPIHIGFIRANPGLIDRKPPVQRILYFHWDDGTVMEVLFEGDGPDGYPKQIASAHHKDILGKYLRNRLGLPLNRRIEMADLISYGRTTVTIERIDALNYNVDFSV</sequence>
<proteinExistence type="predicted"/>
<dbReference type="Proteomes" id="UP000238642">
    <property type="component" value="Unassembled WGS sequence"/>
</dbReference>
<dbReference type="RefSeq" id="WP_105722438.1">
    <property type="nucleotide sequence ID" value="NZ_PVBS01000001.1"/>
</dbReference>
<evidence type="ECO:0000259" key="1">
    <source>
        <dbReference type="Pfam" id="PF20731"/>
    </source>
</evidence>
<comment type="caution">
    <text evidence="2">The sequence shown here is derived from an EMBL/GenBank/DDBJ whole genome shotgun (WGS) entry which is preliminary data.</text>
</comment>